<feature type="compositionally biased region" description="Pro residues" evidence="1">
    <location>
        <begin position="1"/>
        <end position="15"/>
    </location>
</feature>
<dbReference type="Proteomes" id="UP000236161">
    <property type="component" value="Unassembled WGS sequence"/>
</dbReference>
<dbReference type="InterPro" id="IPR012881">
    <property type="entry name" value="DUF1685"/>
</dbReference>
<organism evidence="2 3">
    <name type="scientific">Apostasia shenzhenica</name>
    <dbReference type="NCBI Taxonomy" id="1088818"/>
    <lineage>
        <taxon>Eukaryota</taxon>
        <taxon>Viridiplantae</taxon>
        <taxon>Streptophyta</taxon>
        <taxon>Embryophyta</taxon>
        <taxon>Tracheophyta</taxon>
        <taxon>Spermatophyta</taxon>
        <taxon>Magnoliopsida</taxon>
        <taxon>Liliopsida</taxon>
        <taxon>Asparagales</taxon>
        <taxon>Orchidaceae</taxon>
        <taxon>Apostasioideae</taxon>
        <taxon>Apostasia</taxon>
    </lineage>
</organism>
<dbReference type="STRING" id="1088818.A0A2I0AIQ0"/>
<accession>A0A2I0AIQ0</accession>
<keyword evidence="3" id="KW-1185">Reference proteome</keyword>
<dbReference type="AlphaFoldDB" id="A0A2I0AIQ0"/>
<proteinExistence type="predicted"/>
<feature type="compositionally biased region" description="Basic and acidic residues" evidence="1">
    <location>
        <begin position="32"/>
        <end position="43"/>
    </location>
</feature>
<feature type="compositionally biased region" description="Basic residues" evidence="1">
    <location>
        <begin position="44"/>
        <end position="53"/>
    </location>
</feature>
<dbReference type="Pfam" id="PF07939">
    <property type="entry name" value="DUF1685"/>
    <property type="match status" value="1"/>
</dbReference>
<evidence type="ECO:0000313" key="3">
    <source>
        <dbReference type="Proteomes" id="UP000236161"/>
    </source>
</evidence>
<evidence type="ECO:0000256" key="1">
    <source>
        <dbReference type="SAM" id="MobiDB-lite"/>
    </source>
</evidence>
<dbReference type="PANTHER" id="PTHR31865">
    <property type="entry name" value="OSJNBA0071G03.3 PROTEIN"/>
    <property type="match status" value="1"/>
</dbReference>
<evidence type="ECO:0000313" key="2">
    <source>
        <dbReference type="EMBL" id="PKA55444.1"/>
    </source>
</evidence>
<gene>
    <name evidence="2" type="ORF">AXF42_Ash006646</name>
</gene>
<name>A0A2I0AIQ0_9ASPA</name>
<feature type="region of interest" description="Disordered" evidence="1">
    <location>
        <begin position="1"/>
        <end position="58"/>
    </location>
</feature>
<reference evidence="2 3" key="1">
    <citation type="journal article" date="2017" name="Nature">
        <title>The Apostasia genome and the evolution of orchids.</title>
        <authorList>
            <person name="Zhang G.Q."/>
            <person name="Liu K.W."/>
            <person name="Li Z."/>
            <person name="Lohaus R."/>
            <person name="Hsiao Y.Y."/>
            <person name="Niu S.C."/>
            <person name="Wang J.Y."/>
            <person name="Lin Y.C."/>
            <person name="Xu Q."/>
            <person name="Chen L.J."/>
            <person name="Yoshida K."/>
            <person name="Fujiwara S."/>
            <person name="Wang Z.W."/>
            <person name="Zhang Y.Q."/>
            <person name="Mitsuda N."/>
            <person name="Wang M."/>
            <person name="Liu G.H."/>
            <person name="Pecoraro L."/>
            <person name="Huang H.X."/>
            <person name="Xiao X.J."/>
            <person name="Lin M."/>
            <person name="Wu X.Y."/>
            <person name="Wu W.L."/>
            <person name="Chen Y.Y."/>
            <person name="Chang S.B."/>
            <person name="Sakamoto S."/>
            <person name="Ohme-Takagi M."/>
            <person name="Yagi M."/>
            <person name="Zeng S.J."/>
            <person name="Shen C.Y."/>
            <person name="Yeh C.M."/>
            <person name="Luo Y.B."/>
            <person name="Tsai W.C."/>
            <person name="Van de Peer Y."/>
            <person name="Liu Z.J."/>
        </authorList>
    </citation>
    <scope>NUCLEOTIDE SEQUENCE [LARGE SCALE GENOMIC DNA]</scope>
    <source>
        <strain evidence="3">cv. Shenzhen</strain>
        <tissue evidence="2">Stem</tissue>
    </source>
</reference>
<sequence length="167" mass="17913">MADSILPPPPHPLPPSRHRNLGLLKQRSWSPDTERDESWERRKDLHRARRGSRGARSVTDDDFDELRACIDLGIVFGDGSPDGGDCPKRLSEILPALELYFAVHRGFQGSAAAGLSSASESSSAGGSPAGSPLSIFSLGGSPAERKASLKQWAQVVACSVRQHYGPV</sequence>
<protein>
    <submittedName>
        <fullName evidence="2">Uncharacterized protein</fullName>
    </submittedName>
</protein>
<dbReference type="EMBL" id="KZ451979">
    <property type="protein sequence ID" value="PKA55444.1"/>
    <property type="molecule type" value="Genomic_DNA"/>
</dbReference>
<dbReference type="PANTHER" id="PTHR31865:SF1">
    <property type="entry name" value="INSERTASE, PUTATIVE (DUF1685)-RELATED"/>
    <property type="match status" value="1"/>
</dbReference>
<dbReference type="OrthoDB" id="641808at2759"/>